<gene>
    <name evidence="2" type="ORF">Zmor_003390</name>
</gene>
<evidence type="ECO:0000313" key="2">
    <source>
        <dbReference type="EMBL" id="KAJ3640072.1"/>
    </source>
</evidence>
<dbReference type="Proteomes" id="UP001168821">
    <property type="component" value="Unassembled WGS sequence"/>
</dbReference>
<evidence type="ECO:0000313" key="3">
    <source>
        <dbReference type="Proteomes" id="UP001168821"/>
    </source>
</evidence>
<accession>A0AA38M2M0</accession>
<keyword evidence="3" id="KW-1185">Reference proteome</keyword>
<feature type="transmembrane region" description="Helical" evidence="1">
    <location>
        <begin position="89"/>
        <end position="111"/>
    </location>
</feature>
<protein>
    <submittedName>
        <fullName evidence="2">Uncharacterized protein</fullName>
    </submittedName>
</protein>
<sequence>MSEPLLKKNEFLGAQGRTTSTLWNFAIRRDRASLSHCPLVPPFRAWEKPFPPRVPAHYHIWLYVRRPSILFMVLGITQHFVAPPMTSNVLLVCLVAYATATMITVADTAILTCARPCAPFSTSFA</sequence>
<dbReference type="EMBL" id="JALNTZ010000010">
    <property type="protein sequence ID" value="KAJ3640072.1"/>
    <property type="molecule type" value="Genomic_DNA"/>
</dbReference>
<reference evidence="2" key="1">
    <citation type="journal article" date="2023" name="G3 (Bethesda)">
        <title>Whole genome assemblies of Zophobas morio and Tenebrio molitor.</title>
        <authorList>
            <person name="Kaur S."/>
            <person name="Stinson S.A."/>
            <person name="diCenzo G.C."/>
        </authorList>
    </citation>
    <scope>NUCLEOTIDE SEQUENCE</scope>
    <source>
        <strain evidence="2">QUZm001</strain>
    </source>
</reference>
<keyword evidence="1" id="KW-0812">Transmembrane</keyword>
<organism evidence="2 3">
    <name type="scientific">Zophobas morio</name>
    <dbReference type="NCBI Taxonomy" id="2755281"/>
    <lineage>
        <taxon>Eukaryota</taxon>
        <taxon>Metazoa</taxon>
        <taxon>Ecdysozoa</taxon>
        <taxon>Arthropoda</taxon>
        <taxon>Hexapoda</taxon>
        <taxon>Insecta</taxon>
        <taxon>Pterygota</taxon>
        <taxon>Neoptera</taxon>
        <taxon>Endopterygota</taxon>
        <taxon>Coleoptera</taxon>
        <taxon>Polyphaga</taxon>
        <taxon>Cucujiformia</taxon>
        <taxon>Tenebrionidae</taxon>
        <taxon>Zophobas</taxon>
    </lineage>
</organism>
<evidence type="ECO:0000256" key="1">
    <source>
        <dbReference type="SAM" id="Phobius"/>
    </source>
</evidence>
<keyword evidence="1" id="KW-0472">Membrane</keyword>
<dbReference type="AlphaFoldDB" id="A0AA38M2M0"/>
<keyword evidence="1" id="KW-1133">Transmembrane helix</keyword>
<name>A0AA38M2M0_9CUCU</name>
<proteinExistence type="predicted"/>
<comment type="caution">
    <text evidence="2">The sequence shown here is derived from an EMBL/GenBank/DDBJ whole genome shotgun (WGS) entry which is preliminary data.</text>
</comment>